<dbReference type="Gene3D" id="2.130.10.10">
    <property type="entry name" value="YVTN repeat-like/Quinoprotein amine dehydrogenase"/>
    <property type="match status" value="1"/>
</dbReference>
<name>A0A9W7C0G3_9STRA</name>
<evidence type="ECO:0000256" key="3">
    <source>
        <dbReference type="ARBA" id="ARBA00022490"/>
    </source>
</evidence>
<evidence type="ECO:0000256" key="6">
    <source>
        <dbReference type="ARBA" id="ARBA00022825"/>
    </source>
</evidence>
<dbReference type="GO" id="GO:0008236">
    <property type="term" value="F:serine-type peptidase activity"/>
    <property type="evidence" value="ECO:0007669"/>
    <property type="project" value="UniProtKB-KW"/>
</dbReference>
<dbReference type="EMBL" id="BRXY01000573">
    <property type="protein sequence ID" value="GMI00947.1"/>
    <property type="molecule type" value="Genomic_DNA"/>
</dbReference>
<dbReference type="PIRSF" id="PIRSF036421">
    <property type="entry name" value="Tricorn_protease"/>
    <property type="match status" value="1"/>
</dbReference>
<feature type="domain" description="Tail specific protease" evidence="8">
    <location>
        <begin position="801"/>
        <end position="986"/>
    </location>
</feature>
<dbReference type="InterPro" id="IPR028204">
    <property type="entry name" value="Tricorn_C1"/>
</dbReference>
<evidence type="ECO:0000256" key="7">
    <source>
        <dbReference type="SAM" id="MobiDB-lite"/>
    </source>
</evidence>
<dbReference type="PANTHER" id="PTHR43253">
    <property type="entry name" value="TRICORN PROTEASE HOMOLOG 2-RELATED"/>
    <property type="match status" value="1"/>
</dbReference>
<comment type="subcellular location">
    <subcellularLocation>
        <location evidence="1">Cytoplasm</location>
    </subcellularLocation>
</comment>
<gene>
    <name evidence="9" type="ORF">TrST_g1768</name>
</gene>
<protein>
    <recommendedName>
        <fullName evidence="8">Tail specific protease domain-containing protein</fullName>
    </recommendedName>
</protein>
<dbReference type="Gene3D" id="2.30.42.10">
    <property type="match status" value="1"/>
</dbReference>
<comment type="similarity">
    <text evidence="2">Belongs to the peptidase S41B family.</text>
</comment>
<dbReference type="SUPFAM" id="SSF50156">
    <property type="entry name" value="PDZ domain-like"/>
    <property type="match status" value="1"/>
</dbReference>
<evidence type="ECO:0000259" key="8">
    <source>
        <dbReference type="SMART" id="SM00245"/>
    </source>
</evidence>
<dbReference type="PANTHER" id="PTHR43253:SF1">
    <property type="entry name" value="TRICORN PROTEASE HOMOLOG 2-RELATED"/>
    <property type="match status" value="1"/>
</dbReference>
<evidence type="ECO:0000256" key="2">
    <source>
        <dbReference type="ARBA" id="ARBA00008524"/>
    </source>
</evidence>
<dbReference type="InterPro" id="IPR036034">
    <property type="entry name" value="PDZ_sf"/>
</dbReference>
<accession>A0A9W7C0G3</accession>
<dbReference type="GO" id="GO:0005737">
    <property type="term" value="C:cytoplasm"/>
    <property type="evidence" value="ECO:0007669"/>
    <property type="project" value="UniProtKB-SubCell"/>
</dbReference>
<dbReference type="Pfam" id="PF14684">
    <property type="entry name" value="Tricorn_C1"/>
    <property type="match status" value="1"/>
</dbReference>
<evidence type="ECO:0000313" key="9">
    <source>
        <dbReference type="EMBL" id="GMI00947.1"/>
    </source>
</evidence>
<dbReference type="CDD" id="cd07562">
    <property type="entry name" value="Peptidase_S41_TRI"/>
    <property type="match status" value="1"/>
</dbReference>
<dbReference type="GO" id="GO:0006508">
    <property type="term" value="P:proteolysis"/>
    <property type="evidence" value="ECO:0007669"/>
    <property type="project" value="UniProtKB-KW"/>
</dbReference>
<dbReference type="Proteomes" id="UP001165085">
    <property type="component" value="Unassembled WGS sequence"/>
</dbReference>
<sequence length="1037" mass="115482">MEDGMDDMRLYSVKYSQKEGDVRVIGDVEPVELSQGIDLEIVGDCKFFTRFRQSSSTNGYKGGTAEKVWVWCSSQAKARGFFLDYEGAVKTPKIWNEKWMIVLSDMTEEGGVGIMNLHAFEIPDEEEEFYTFNPTLIKLTSQCSTLIPIQSFDVDSITNDIIYKSGADVYIVKKEEVEEALENGGMVEGEKMAIRADSDFIQAATKLIKAEPSHYTSFDVRNSLAVSTVRGQAYILPLKSPWYLGSSSPVPPRRHRLFPSTTSLGAVRVFNSQFLNETHTITLSTDLESWNTAEIGIYLLNVKTSRSTKLIPGNGDLKSPNSNSFTVSPTGEHCAWWDTDGNLKMLTVSTSEITTLETWIVEFGTLKFSRDGEYLAFTHSARNQFTQITVYDIKTKTLTHVTSDRFNCNLFTWGEEGFYYTSDRDVYTDQSSPWGTRAPSPHFVKERQVYVIPYNNDVMVSEIAELTTENEATQAPTASPSTSPSNFDLTGDVIHRAYPVLSIPLKPYTEFLAVTSTSAILTTAEGIWSLPLTPPPPSSPPTPPPTPVHTNHDCSISSDYTSIYCETSSGFSFAPVDSFSGSPTFSEFDTEDMFTIVHPRLEWMNMYGDSWRMLRDYFYDKNMHGLDWESIYEKYLPLVDRVNVREELDDVFKQMAGELSALHVFVYGGEYRSVFSDQIMKTINKVAKLGANLKTIDRGMEVQKIYEGDPDFPVHDHTATYSPLSHVTLSRSGQIGIVPGDVITHINGEHVLAIPGGLSGALRGMAGRSVKLSVEKVETGENVDVITVPITGAADDDLRYTHWEYQTMVKAKQLATEKNFKVGYIHLRSMSGAKAENAFARGFFGDYDKQGMIIDVRNNHGGNIDSWILDALQRKAWMYWESRNSDITNGGLGWDEQFAFRGKIVVLMNEHTASDGEGFSRGMKTLNLGTLVGTRTWGGGIWLSSDNRLVDGGLGGSAPEVGTYNDEWGWGLGVENMGVEPDVVVDNDPHATYRGEDAQLEKGIEVLKEMIESDTDGFSMPNDPGPKKNVQLPEGTC</sequence>
<evidence type="ECO:0000256" key="1">
    <source>
        <dbReference type="ARBA" id="ARBA00004496"/>
    </source>
</evidence>
<dbReference type="InterPro" id="IPR005151">
    <property type="entry name" value="Tail-specific_protease"/>
</dbReference>
<proteinExistence type="inferred from homology"/>
<dbReference type="OrthoDB" id="43744at2759"/>
<evidence type="ECO:0000313" key="10">
    <source>
        <dbReference type="Proteomes" id="UP001165085"/>
    </source>
</evidence>
<dbReference type="Gene3D" id="3.90.226.10">
    <property type="entry name" value="2-enoyl-CoA Hydratase, Chain A, domain 1"/>
    <property type="match status" value="1"/>
</dbReference>
<reference evidence="10" key="1">
    <citation type="journal article" date="2023" name="Commun. Biol.">
        <title>Genome analysis of Parmales, the sister group of diatoms, reveals the evolutionary specialization of diatoms from phago-mixotrophs to photoautotrophs.</title>
        <authorList>
            <person name="Ban H."/>
            <person name="Sato S."/>
            <person name="Yoshikawa S."/>
            <person name="Yamada K."/>
            <person name="Nakamura Y."/>
            <person name="Ichinomiya M."/>
            <person name="Sato N."/>
            <person name="Blanc-Mathieu R."/>
            <person name="Endo H."/>
            <person name="Kuwata A."/>
            <person name="Ogata H."/>
        </authorList>
    </citation>
    <scope>NUCLEOTIDE SEQUENCE [LARGE SCALE GENOMIC DNA]</scope>
    <source>
        <strain evidence="10">NIES 3701</strain>
    </source>
</reference>
<dbReference type="AlphaFoldDB" id="A0A9W7C0G3"/>
<organism evidence="9 10">
    <name type="scientific">Triparma strigata</name>
    <dbReference type="NCBI Taxonomy" id="1606541"/>
    <lineage>
        <taxon>Eukaryota</taxon>
        <taxon>Sar</taxon>
        <taxon>Stramenopiles</taxon>
        <taxon>Ochrophyta</taxon>
        <taxon>Bolidophyceae</taxon>
        <taxon>Parmales</taxon>
        <taxon>Triparmaceae</taxon>
        <taxon>Triparma</taxon>
    </lineage>
</organism>
<feature type="region of interest" description="Disordered" evidence="7">
    <location>
        <begin position="1014"/>
        <end position="1037"/>
    </location>
</feature>
<dbReference type="InterPro" id="IPR015943">
    <property type="entry name" value="WD40/YVTN_repeat-like_dom_sf"/>
</dbReference>
<dbReference type="SMART" id="SM00245">
    <property type="entry name" value="TSPc"/>
    <property type="match status" value="1"/>
</dbReference>
<keyword evidence="6" id="KW-0720">Serine protease</keyword>
<comment type="caution">
    <text evidence="9">The sequence shown here is derived from an EMBL/GenBank/DDBJ whole genome shotgun (WGS) entry which is preliminary data.</text>
</comment>
<dbReference type="Pfam" id="PF03572">
    <property type="entry name" value="Peptidase_S41"/>
    <property type="match status" value="1"/>
</dbReference>
<dbReference type="SUPFAM" id="SSF52096">
    <property type="entry name" value="ClpP/crotonase"/>
    <property type="match status" value="1"/>
</dbReference>
<evidence type="ECO:0000256" key="5">
    <source>
        <dbReference type="ARBA" id="ARBA00022801"/>
    </source>
</evidence>
<keyword evidence="4" id="KW-0645">Protease</keyword>
<keyword evidence="10" id="KW-1185">Reference proteome</keyword>
<dbReference type="Gene3D" id="3.30.750.44">
    <property type="match status" value="1"/>
</dbReference>
<keyword evidence="5" id="KW-0378">Hydrolase</keyword>
<dbReference type="InterPro" id="IPR012393">
    <property type="entry name" value="Tricorn_protease"/>
</dbReference>
<dbReference type="InterPro" id="IPR029045">
    <property type="entry name" value="ClpP/crotonase-like_dom_sf"/>
</dbReference>
<keyword evidence="3" id="KW-0963">Cytoplasm</keyword>
<dbReference type="SUPFAM" id="SSF69304">
    <property type="entry name" value="Tricorn protease N-terminal domain"/>
    <property type="match status" value="1"/>
</dbReference>
<evidence type="ECO:0000256" key="4">
    <source>
        <dbReference type="ARBA" id="ARBA00022670"/>
    </source>
</evidence>